<reference evidence="2 3" key="1">
    <citation type="submission" date="2011-08" db="EMBL/GenBank/DDBJ databases">
        <title>The Genome Sequence of Eubacteriaceae bacterium ACC19a.</title>
        <authorList>
            <consortium name="The Broad Institute Genome Sequencing Platform"/>
            <person name="Earl A."/>
            <person name="Ward D."/>
            <person name="Feldgarden M."/>
            <person name="Gevers D."/>
            <person name="Sizova M."/>
            <person name="Hazen A."/>
            <person name="Epstein S."/>
            <person name="Young S.K."/>
            <person name="Zeng Q."/>
            <person name="Gargeya S."/>
            <person name="Fitzgerald M."/>
            <person name="Haas B."/>
            <person name="Abouelleil A."/>
            <person name="Alvarado L."/>
            <person name="Arachchi H.M."/>
            <person name="Berlin A."/>
            <person name="Brown A."/>
            <person name="Chapman S.B."/>
            <person name="Chen Z."/>
            <person name="Dunbar C."/>
            <person name="Freedman E."/>
            <person name="Gearin G."/>
            <person name="Gellesch M."/>
            <person name="Goldberg J."/>
            <person name="Griggs A."/>
            <person name="Gujja S."/>
            <person name="Heiman D."/>
            <person name="Howarth C."/>
            <person name="Larson L."/>
            <person name="Lui A."/>
            <person name="MacDonald P.J.P."/>
            <person name="Montmayeur A."/>
            <person name="Murphy C."/>
            <person name="Neiman D."/>
            <person name="Pearson M."/>
            <person name="Priest M."/>
            <person name="Roberts A."/>
            <person name="Saif S."/>
            <person name="Shea T."/>
            <person name="Shenoy N."/>
            <person name="Sisk P."/>
            <person name="Stolte C."/>
            <person name="Sykes S."/>
            <person name="Wortman J."/>
            <person name="Nusbaum C."/>
            <person name="Birren B."/>
        </authorList>
    </citation>
    <scope>NUCLEOTIDE SEQUENCE [LARGE SCALE GENOMIC DNA]</scope>
    <source>
        <strain evidence="2 3">ACC19a</strain>
    </source>
</reference>
<sequence length="339" mass="38141">MAIKIFFGNYKGGVGKTTSVFQVGINMAQNHNKNVLLLDLDPQASLSKICTKRDIPLDGVPIESTFNYLLEIYALQFRRLGKLDILSSSNIFNNETFTNLASMTKNAVKTKTFLNGSLSFIPTRMDIANARINDIADQVSRYSMGIVGVAKLIEDIENIPDIKLDYILIDCPPSLNSIIQAVFLKSDYYIIPTIADDISISGVMDYIKVIEKTIQKYTYDSAVGGILLEKMFSKSPKLIGVFETMAVEISKSASSSFLSDLNNQLQENNVEIFDKSYPFMKNDIVDGLSDKRCYIFESKIHMKNNRSDKNNLGIPYKTMNFEPHDEYNSLTDDLLKICE</sequence>
<accession>G9X1K7</accession>
<dbReference type="Pfam" id="PF13614">
    <property type="entry name" value="AAA_31"/>
    <property type="match status" value="1"/>
</dbReference>
<evidence type="ECO:0000259" key="1">
    <source>
        <dbReference type="Pfam" id="PF13614"/>
    </source>
</evidence>
<dbReference type="HOGENOM" id="CLU_828317_0_0_9"/>
<dbReference type="RefSeq" id="WP_009526458.1">
    <property type="nucleotide sequence ID" value="NZ_JH414578.1"/>
</dbReference>
<comment type="caution">
    <text evidence="2">The sequence shown here is derived from an EMBL/GenBank/DDBJ whole genome shotgun (WGS) entry which is preliminary data.</text>
</comment>
<dbReference type="BioCyc" id="EBAC796937-HMP:GMGH-2272-MONOMER"/>
<organism evidence="2 3">
    <name type="scientific">Peptoanaerobacter stomatis</name>
    <dbReference type="NCBI Taxonomy" id="796937"/>
    <lineage>
        <taxon>Bacteria</taxon>
        <taxon>Bacillati</taxon>
        <taxon>Bacillota</taxon>
        <taxon>Clostridia</taxon>
        <taxon>Peptostreptococcales</taxon>
        <taxon>Filifactoraceae</taxon>
        <taxon>Peptoanaerobacter</taxon>
    </lineage>
</organism>
<gene>
    <name evidence="2" type="ORF">HMPREF9629_02242</name>
</gene>
<name>G9X1K7_9FIRM</name>
<evidence type="ECO:0000313" key="2">
    <source>
        <dbReference type="EMBL" id="EHL13898.1"/>
    </source>
</evidence>
<dbReference type="PANTHER" id="PTHR13696:SF99">
    <property type="entry name" value="COBYRINIC ACID AC-DIAMIDE SYNTHASE"/>
    <property type="match status" value="1"/>
</dbReference>
<dbReference type="InterPro" id="IPR025669">
    <property type="entry name" value="AAA_dom"/>
</dbReference>
<dbReference type="CDD" id="cd02042">
    <property type="entry name" value="ParAB_family"/>
    <property type="match status" value="1"/>
</dbReference>
<dbReference type="PANTHER" id="PTHR13696">
    <property type="entry name" value="P-LOOP CONTAINING NUCLEOSIDE TRIPHOSPHATE HYDROLASE"/>
    <property type="match status" value="1"/>
</dbReference>
<dbReference type="InterPro" id="IPR027417">
    <property type="entry name" value="P-loop_NTPase"/>
</dbReference>
<evidence type="ECO:0000313" key="3">
    <source>
        <dbReference type="Proteomes" id="UP000006437"/>
    </source>
</evidence>
<dbReference type="Proteomes" id="UP000006437">
    <property type="component" value="Unassembled WGS sequence"/>
</dbReference>
<dbReference type="AlphaFoldDB" id="G9X1K7"/>
<dbReference type="EMBL" id="AFZE01000037">
    <property type="protein sequence ID" value="EHL13898.1"/>
    <property type="molecule type" value="Genomic_DNA"/>
</dbReference>
<dbReference type="Gene3D" id="3.40.50.300">
    <property type="entry name" value="P-loop containing nucleotide triphosphate hydrolases"/>
    <property type="match status" value="1"/>
</dbReference>
<feature type="domain" description="AAA" evidence="1">
    <location>
        <begin position="5"/>
        <end position="216"/>
    </location>
</feature>
<protein>
    <recommendedName>
        <fullName evidence="1">AAA domain-containing protein</fullName>
    </recommendedName>
</protein>
<proteinExistence type="predicted"/>
<dbReference type="SUPFAM" id="SSF52540">
    <property type="entry name" value="P-loop containing nucleoside triphosphate hydrolases"/>
    <property type="match status" value="1"/>
</dbReference>
<dbReference type="InterPro" id="IPR050678">
    <property type="entry name" value="DNA_Partitioning_ATPase"/>
</dbReference>